<sequence>MEGTLCTAALKRNSRAQKAPTVLQSGRLCALMMVGDQTRLLDLQQRAKTIVAGKRFKRRHTL</sequence>
<evidence type="ECO:0000313" key="2">
    <source>
        <dbReference type="Proteomes" id="UP000278162"/>
    </source>
</evidence>
<proteinExistence type="predicted"/>
<accession>A0A3M8T4W2</accession>
<comment type="caution">
    <text evidence="1">The sequence shown here is derived from an EMBL/GenBank/DDBJ whole genome shotgun (WGS) entry which is preliminary data.</text>
</comment>
<dbReference type="Proteomes" id="UP000278162">
    <property type="component" value="Unassembled WGS sequence"/>
</dbReference>
<protein>
    <submittedName>
        <fullName evidence="1">Uncharacterized protein</fullName>
    </submittedName>
</protein>
<reference evidence="1 2" key="1">
    <citation type="submission" date="2018-10" db="EMBL/GenBank/DDBJ databases">
        <title>An outbreak of IMP-63 producing strain in France.</title>
        <authorList>
            <person name="Bour M."/>
            <person name="Liapis E."/>
            <person name="Plesiat P."/>
        </authorList>
    </citation>
    <scope>NUCLEOTIDE SEQUENCE [LARGE SCALE GENOMIC DNA]</scope>
    <source>
        <strain evidence="1 2">12917</strain>
    </source>
</reference>
<dbReference type="AlphaFoldDB" id="A0A3M8T4W2"/>
<evidence type="ECO:0000313" key="1">
    <source>
        <dbReference type="EMBL" id="RNF86746.1"/>
    </source>
</evidence>
<organism evidence="1 2">
    <name type="scientific">Pseudomonas putida</name>
    <name type="common">Arthrobacter siderocapsulatus</name>
    <dbReference type="NCBI Taxonomy" id="303"/>
    <lineage>
        <taxon>Bacteria</taxon>
        <taxon>Pseudomonadati</taxon>
        <taxon>Pseudomonadota</taxon>
        <taxon>Gammaproteobacteria</taxon>
        <taxon>Pseudomonadales</taxon>
        <taxon>Pseudomonadaceae</taxon>
        <taxon>Pseudomonas</taxon>
    </lineage>
</organism>
<gene>
    <name evidence="1" type="ORF">EFK07_19700</name>
</gene>
<name>A0A3M8T4W2_PSEPU</name>
<dbReference type="EMBL" id="RJAI01000047">
    <property type="protein sequence ID" value="RNF86746.1"/>
    <property type="molecule type" value="Genomic_DNA"/>
</dbReference>